<keyword evidence="1" id="KW-0472">Membrane</keyword>
<gene>
    <name evidence="2" type="ORF">FHW37_103608</name>
</gene>
<name>A0A561QWK4_9HYPH</name>
<evidence type="ECO:0000256" key="1">
    <source>
        <dbReference type="SAM" id="Phobius"/>
    </source>
</evidence>
<feature type="transmembrane region" description="Helical" evidence="1">
    <location>
        <begin position="119"/>
        <end position="138"/>
    </location>
</feature>
<accession>A0A561QWK4</accession>
<protein>
    <submittedName>
        <fullName evidence="2">Uncharacterized protein</fullName>
    </submittedName>
</protein>
<dbReference type="AlphaFoldDB" id="A0A561QWK4"/>
<feature type="transmembrane region" description="Helical" evidence="1">
    <location>
        <begin position="247"/>
        <end position="265"/>
    </location>
</feature>
<sequence>MSPPNGQQDGTGPLGIDNKDNEGWDWNYYFKQGATLNEQQYEIVAMIIRLASILRQLPKTAVSSEIMQRIKGIFSATLVQSFSGDLKRMKDEIDSAEKEIFTRVATPEYRMTLKRPVKLTVLAIAITGALYIAGILLATYTSVGQSLPQLATVNTFFLVAIGCLFGRVIYYGMSFSEKIASIDTYLEKVGEVSHIEMAIFFDVAVGVAACLLFITGLVVIAFGGDPDAATGSVRAAITSLMIKDNPLLALAFGLLVGIAKTEFLMRLGRIGRDRIA</sequence>
<organism evidence="2 3">
    <name type="scientific">Neorhizobium alkalisoli</name>
    <dbReference type="NCBI Taxonomy" id="528178"/>
    <lineage>
        <taxon>Bacteria</taxon>
        <taxon>Pseudomonadati</taxon>
        <taxon>Pseudomonadota</taxon>
        <taxon>Alphaproteobacteria</taxon>
        <taxon>Hyphomicrobiales</taxon>
        <taxon>Rhizobiaceae</taxon>
        <taxon>Rhizobium/Agrobacterium group</taxon>
        <taxon>Neorhizobium</taxon>
    </lineage>
</organism>
<keyword evidence="1" id="KW-0812">Transmembrane</keyword>
<dbReference type="RefSeq" id="WP_145637451.1">
    <property type="nucleotide sequence ID" value="NZ_VIWP01000003.1"/>
</dbReference>
<proteinExistence type="predicted"/>
<feature type="transmembrane region" description="Helical" evidence="1">
    <location>
        <begin position="198"/>
        <end position="222"/>
    </location>
</feature>
<dbReference type="Proteomes" id="UP000320653">
    <property type="component" value="Unassembled WGS sequence"/>
</dbReference>
<reference evidence="2 3" key="1">
    <citation type="submission" date="2019-06" db="EMBL/GenBank/DDBJ databases">
        <title>Sorghum-associated microbial communities from plants grown in Nebraska, USA.</title>
        <authorList>
            <person name="Schachtman D."/>
        </authorList>
    </citation>
    <scope>NUCLEOTIDE SEQUENCE [LARGE SCALE GENOMIC DNA]</scope>
    <source>
        <strain evidence="2 3">1225</strain>
    </source>
</reference>
<keyword evidence="3" id="KW-1185">Reference proteome</keyword>
<evidence type="ECO:0000313" key="3">
    <source>
        <dbReference type="Proteomes" id="UP000320653"/>
    </source>
</evidence>
<evidence type="ECO:0000313" key="2">
    <source>
        <dbReference type="EMBL" id="TWF54738.1"/>
    </source>
</evidence>
<comment type="caution">
    <text evidence="2">The sequence shown here is derived from an EMBL/GenBank/DDBJ whole genome shotgun (WGS) entry which is preliminary data.</text>
</comment>
<keyword evidence="1" id="KW-1133">Transmembrane helix</keyword>
<feature type="transmembrane region" description="Helical" evidence="1">
    <location>
        <begin position="150"/>
        <end position="170"/>
    </location>
</feature>
<dbReference type="EMBL" id="VIWP01000003">
    <property type="protein sequence ID" value="TWF54738.1"/>
    <property type="molecule type" value="Genomic_DNA"/>
</dbReference>